<keyword evidence="1" id="KW-0378">Hydrolase</keyword>
<keyword evidence="5" id="KW-1185">Reference proteome</keyword>
<dbReference type="InterPro" id="IPR038718">
    <property type="entry name" value="SNF2-like_sf"/>
</dbReference>
<evidence type="ECO:0000256" key="1">
    <source>
        <dbReference type="ARBA" id="ARBA00022801"/>
    </source>
</evidence>
<evidence type="ECO:0000313" key="5">
    <source>
        <dbReference type="Proteomes" id="UP000230000"/>
    </source>
</evidence>
<gene>
    <name evidence="4" type="ORF">BXY57_1907</name>
</gene>
<dbReference type="GO" id="GO:0016787">
    <property type="term" value="F:hydrolase activity"/>
    <property type="evidence" value="ECO:0007669"/>
    <property type="project" value="UniProtKB-KW"/>
</dbReference>
<organism evidence="4 5">
    <name type="scientific">Thermoflavifilum aggregans</name>
    <dbReference type="NCBI Taxonomy" id="454188"/>
    <lineage>
        <taxon>Bacteria</taxon>
        <taxon>Pseudomonadati</taxon>
        <taxon>Bacteroidota</taxon>
        <taxon>Chitinophagia</taxon>
        <taxon>Chitinophagales</taxon>
        <taxon>Chitinophagaceae</taxon>
        <taxon>Thermoflavifilum</taxon>
    </lineage>
</organism>
<dbReference type="EMBL" id="PGFG01000001">
    <property type="protein sequence ID" value="PJJ76297.1"/>
    <property type="molecule type" value="Genomic_DNA"/>
</dbReference>
<dbReference type="GO" id="GO:0005524">
    <property type="term" value="F:ATP binding"/>
    <property type="evidence" value="ECO:0007669"/>
    <property type="project" value="InterPro"/>
</dbReference>
<sequence>MPFITNGPHNNSLANRLKTLMSKATELKFLVGFFYFSGLRTLYECLRENTQVQMKVLVGLNVDRNLHGLIEYANNNALSNKEISKLFYESLEKSINGEELDNPDAHEQIHFFKKMIQDNRLIIHKTIKPNHAKLYIFKLPKSEARNSFFITGSSNLPRPGLQEQDEFNIEISDHSVIEAEEYFDRLWEDSVPIYKNEEEKKIFLEFLENKTLIKQITPLQAYAYVLKTYLETYQGKEIRDLLKDVLKEKGYRTYNYQLDAVKQALSIIEQHNGVIIADVVGLGKTIIACEVALELNKRGIVIAPPGLIGDKTSTSGWEKYLEDFQLSKIGWKTFSIGLLEKAYEFVSKANDIEVIIVDEAHRFRNQDTQDYEWLKNICRGKIVILLTATPFNNRPDDIFSLLKLFIVPQKSSITLSDDLRSMFISYQQLFNKLAYIKRYAKKSDSQKQRKASKYYKEIFNREKINFRLVDNRLQALGKEIKSTIEPIIIRRNRLDLKGHPEYSKEINELSEIEDPKEWFFELSKEQSNFYDRVIKEYFAPPDEGGKFKGAIYRPYAYQEGIATTYYDEPSDENGKQEKFKFYQQYNLFDFMRRLLVKRFESSFGAFEKSLNNFLNITQKCLKFIENSRGKYILDRRLLEKIYDADEETIEKELNKYMANQEQNTSNRNRETYDVNTFKQKDKFIRDIRADIKLFKDILDELGQMQLLQDDPKLKCLIRNIREQRKKEPARKIVIFSEYNDTVEYLKPHLNQYFPERVLVIKGNLTKKDITDLYENFDASCPAKDQKDDYDILLTTDKISEGFNLNRAGMIINYDIPWNPVRVIQRVGRINRISKKVFDKLYIVNFFPTEIGSNINKSREIASNKMFLIHHALGEDAKIFDIDEEPNPSELYKRIQSNPDDSGEESFYTRILKKWNSLKSAHPELEESIKNLPPRIKVAKSSDKHELYVVIKKGKLFVSSYDFENKQVVPLSVEDMIDRIEPKPHDQPAIELSKSFWDAYMEVKKNSHPDAKRNQGNLNTANSLEQRTINVLKSLIENQENTLNKLDPSFIRMLLEDVREYGTLPDSTLRRITELSTKDANELVRELKNLERMLGKNYLEKEKEKLKKINPEIIIAIENIAASQAKP</sequence>
<dbReference type="OrthoDB" id="9814088at2"/>
<accession>A0A2M9CWP3</accession>
<evidence type="ECO:0000259" key="3">
    <source>
        <dbReference type="PROSITE" id="PS51194"/>
    </source>
</evidence>
<dbReference type="PANTHER" id="PTHR45766">
    <property type="entry name" value="DNA ANNEALING HELICASE AND ENDONUCLEASE ZRANB3 FAMILY MEMBER"/>
    <property type="match status" value="1"/>
</dbReference>
<evidence type="ECO:0000259" key="2">
    <source>
        <dbReference type="PROSITE" id="PS51192"/>
    </source>
</evidence>
<dbReference type="InterPro" id="IPR001650">
    <property type="entry name" value="Helicase_C-like"/>
</dbReference>
<dbReference type="SMART" id="SM00490">
    <property type="entry name" value="HELICc"/>
    <property type="match status" value="1"/>
</dbReference>
<dbReference type="InterPro" id="IPR000330">
    <property type="entry name" value="SNF2_N"/>
</dbReference>
<dbReference type="AlphaFoldDB" id="A0A2M9CWP3"/>
<dbReference type="PROSITE" id="PS51194">
    <property type="entry name" value="HELICASE_CTER"/>
    <property type="match status" value="1"/>
</dbReference>
<dbReference type="SMART" id="SM00487">
    <property type="entry name" value="DEXDc"/>
    <property type="match status" value="1"/>
</dbReference>
<dbReference type="PANTHER" id="PTHR45766:SF6">
    <property type="entry name" value="SWI_SNF-RELATED MATRIX-ASSOCIATED ACTIN-DEPENDENT REGULATOR OF CHROMATIN SUBFAMILY A-LIKE PROTEIN 1"/>
    <property type="match status" value="1"/>
</dbReference>
<dbReference type="Gene3D" id="3.40.50.10810">
    <property type="entry name" value="Tandem AAA-ATPase domain"/>
    <property type="match status" value="1"/>
</dbReference>
<dbReference type="Pfam" id="PF00271">
    <property type="entry name" value="Helicase_C"/>
    <property type="match status" value="1"/>
</dbReference>
<dbReference type="Proteomes" id="UP000230000">
    <property type="component" value="Unassembled WGS sequence"/>
</dbReference>
<dbReference type="Gene3D" id="3.40.50.300">
    <property type="entry name" value="P-loop containing nucleotide triphosphate hydrolases"/>
    <property type="match status" value="1"/>
</dbReference>
<proteinExistence type="predicted"/>
<dbReference type="SUPFAM" id="SSF52540">
    <property type="entry name" value="P-loop containing nucleoside triphosphate hydrolases"/>
    <property type="match status" value="2"/>
</dbReference>
<comment type="caution">
    <text evidence="4">The sequence shown here is derived from an EMBL/GenBank/DDBJ whole genome shotgun (WGS) entry which is preliminary data.</text>
</comment>
<dbReference type="Pfam" id="PF00176">
    <property type="entry name" value="SNF2-rel_dom"/>
    <property type="match status" value="1"/>
</dbReference>
<dbReference type="Gene3D" id="3.30.870.10">
    <property type="entry name" value="Endonuclease Chain A"/>
    <property type="match status" value="1"/>
</dbReference>
<evidence type="ECO:0000313" key="4">
    <source>
        <dbReference type="EMBL" id="PJJ76297.1"/>
    </source>
</evidence>
<protein>
    <submittedName>
        <fullName evidence="4">SNF2 domain-containing protein</fullName>
    </submittedName>
</protein>
<dbReference type="InterPro" id="IPR027417">
    <property type="entry name" value="P-loop_NTPase"/>
</dbReference>
<dbReference type="InterPro" id="IPR014001">
    <property type="entry name" value="Helicase_ATP-bd"/>
</dbReference>
<name>A0A2M9CWP3_9BACT</name>
<feature type="domain" description="Helicase C-terminal" evidence="3">
    <location>
        <begin position="712"/>
        <end position="876"/>
    </location>
</feature>
<dbReference type="InterPro" id="IPR049730">
    <property type="entry name" value="SNF2/RAD54-like_C"/>
</dbReference>
<dbReference type="CDD" id="cd18793">
    <property type="entry name" value="SF2_C_SNF"/>
    <property type="match status" value="1"/>
</dbReference>
<feature type="domain" description="Helicase ATP-binding" evidence="2">
    <location>
        <begin position="265"/>
        <end position="408"/>
    </location>
</feature>
<reference evidence="4 5" key="1">
    <citation type="submission" date="2017-11" db="EMBL/GenBank/DDBJ databases">
        <title>Genomic Encyclopedia of Archaeal and Bacterial Type Strains, Phase II (KMG-II): From Individual Species to Whole Genera.</title>
        <authorList>
            <person name="Goeker M."/>
        </authorList>
    </citation>
    <scope>NUCLEOTIDE SEQUENCE [LARGE SCALE GENOMIC DNA]</scope>
    <source>
        <strain evidence="4 5">DSM 27268</strain>
    </source>
</reference>
<dbReference type="PROSITE" id="PS51192">
    <property type="entry name" value="HELICASE_ATP_BIND_1"/>
    <property type="match status" value="1"/>
</dbReference>
<dbReference type="SUPFAM" id="SSF56024">
    <property type="entry name" value="Phospholipase D/nuclease"/>
    <property type="match status" value="1"/>
</dbReference>